<dbReference type="EMBL" id="BOMF01000175">
    <property type="protein sequence ID" value="GID51261.1"/>
    <property type="molecule type" value="Genomic_DNA"/>
</dbReference>
<gene>
    <name evidence="1" type="ORF">Aca07nite_85360</name>
</gene>
<dbReference type="RefSeq" id="WP_204301231.1">
    <property type="nucleotide sequence ID" value="NZ_BAAAGQ010000062.1"/>
</dbReference>
<name>A0ABQ3WY86_9ACTN</name>
<reference evidence="1" key="1">
    <citation type="submission" date="2021-01" db="EMBL/GenBank/DDBJ databases">
        <title>Whole genome shotgun sequence of Actinoplanes capillaceus NBRC 16408.</title>
        <authorList>
            <person name="Komaki H."/>
            <person name="Tamura T."/>
        </authorList>
    </citation>
    <scope>NUCLEOTIDE SEQUENCE [LARGE SCALE GENOMIC DNA]</scope>
    <source>
        <strain evidence="1">NBRC 16408</strain>
    </source>
</reference>
<comment type="caution">
    <text evidence="1">The sequence shown here is derived from an EMBL/GenBank/DDBJ whole genome shotgun (WGS) entry which is preliminary data.</text>
</comment>
<accession>A0ABQ3WY86</accession>
<protein>
    <submittedName>
        <fullName evidence="1">Uncharacterized protein</fullName>
    </submittedName>
</protein>
<evidence type="ECO:0000313" key="1">
    <source>
        <dbReference type="EMBL" id="GID51261.1"/>
    </source>
</evidence>
<organism evidence="1">
    <name type="scientific">Actinoplanes campanulatus</name>
    <dbReference type="NCBI Taxonomy" id="113559"/>
    <lineage>
        <taxon>Bacteria</taxon>
        <taxon>Bacillati</taxon>
        <taxon>Actinomycetota</taxon>
        <taxon>Actinomycetes</taxon>
        <taxon>Micromonosporales</taxon>
        <taxon>Micromonosporaceae</taxon>
        <taxon>Actinoplanes</taxon>
    </lineage>
</organism>
<sequence length="221" mass="24432">MQRVGPGGERAVLSFLTYRHGHLGPAWLGRLRRLLPSPAQTNWRIYVRDPHTGHAGVYFVTTAIDHSGYALGARLLCEALPMHLLRHAAVETAGDAVALRLDPGQGSGPGAEARLSLSPTPVDGPWSAAFPTYRDMLDYVVEQDRALSVQPWHRRTTRQEIRLDLTPADCEPLTGRVHSDAARTLVGDAEPFSFLVRSVTFRFDSEQHDRLPHRQGGIFSA</sequence>
<proteinExistence type="predicted"/>